<dbReference type="SUPFAM" id="SSF47336">
    <property type="entry name" value="ACP-like"/>
    <property type="match status" value="1"/>
</dbReference>
<proteinExistence type="predicted"/>
<evidence type="ECO:0000259" key="1">
    <source>
        <dbReference type="PROSITE" id="PS50075"/>
    </source>
</evidence>
<protein>
    <submittedName>
        <fullName evidence="2">Act minimal PKS acyl carrier protein</fullName>
    </submittedName>
</protein>
<reference evidence="3" key="1">
    <citation type="submission" date="2016-06" db="EMBL/GenBank/DDBJ databases">
        <authorList>
            <person name="Varghese N."/>
            <person name="Submissions Spin"/>
        </authorList>
    </citation>
    <scope>NUCLEOTIDE SEQUENCE [LARGE SCALE GENOMIC DNA]</scope>
    <source>
        <strain evidence="3">DSM 44983</strain>
    </source>
</reference>
<dbReference type="EMBL" id="LT607752">
    <property type="protein sequence ID" value="SCG46963.1"/>
    <property type="molecule type" value="Genomic_DNA"/>
</dbReference>
<dbReference type="RefSeq" id="WP_172898373.1">
    <property type="nucleotide sequence ID" value="NZ_LRMV01000017.1"/>
</dbReference>
<dbReference type="Gene3D" id="1.10.1200.10">
    <property type="entry name" value="ACP-like"/>
    <property type="match status" value="1"/>
</dbReference>
<gene>
    <name evidence="2" type="ORF">GA0070623_1421</name>
</gene>
<dbReference type="InterPro" id="IPR036736">
    <property type="entry name" value="ACP-like_sf"/>
</dbReference>
<name>A0A1C5HM26_9ACTN</name>
<keyword evidence="3" id="KW-1185">Reference proteome</keyword>
<accession>A0A1C5HM26</accession>
<dbReference type="PROSITE" id="PS50075">
    <property type="entry name" value="CARRIER"/>
    <property type="match status" value="1"/>
</dbReference>
<evidence type="ECO:0000313" key="2">
    <source>
        <dbReference type="EMBL" id="SCG46963.1"/>
    </source>
</evidence>
<dbReference type="Pfam" id="PF00550">
    <property type="entry name" value="PP-binding"/>
    <property type="match status" value="1"/>
</dbReference>
<dbReference type="AlphaFoldDB" id="A0A1C5HM26"/>
<sequence length="81" mass="8623">MENTLSLDDLRGILIACAGEDNALDGDISDVSFDDLGYDSLALIETAAVLKRDYGVVLPEDQLTVLSSPGELLSLINDRPA</sequence>
<dbReference type="InterPro" id="IPR009081">
    <property type="entry name" value="PP-bd_ACP"/>
</dbReference>
<feature type="domain" description="Carrier" evidence="1">
    <location>
        <begin position="4"/>
        <end position="80"/>
    </location>
</feature>
<organism evidence="2 3">
    <name type="scientific">Micromonospora rifamycinica</name>
    <dbReference type="NCBI Taxonomy" id="291594"/>
    <lineage>
        <taxon>Bacteria</taxon>
        <taxon>Bacillati</taxon>
        <taxon>Actinomycetota</taxon>
        <taxon>Actinomycetes</taxon>
        <taxon>Micromonosporales</taxon>
        <taxon>Micromonosporaceae</taxon>
        <taxon>Micromonospora</taxon>
    </lineage>
</organism>
<dbReference type="Proteomes" id="UP000198226">
    <property type="component" value="Chromosome I"/>
</dbReference>
<evidence type="ECO:0000313" key="3">
    <source>
        <dbReference type="Proteomes" id="UP000198226"/>
    </source>
</evidence>